<evidence type="ECO:0000256" key="8">
    <source>
        <dbReference type="ARBA" id="ARBA00037998"/>
    </source>
</evidence>
<feature type="transmembrane region" description="Helical" evidence="9">
    <location>
        <begin position="70"/>
        <end position="92"/>
    </location>
</feature>
<keyword evidence="4 9" id="KW-0812">Transmembrane</keyword>
<feature type="transmembrane region" description="Helical" evidence="9">
    <location>
        <begin position="42"/>
        <end position="64"/>
    </location>
</feature>
<dbReference type="InterPro" id="IPR052157">
    <property type="entry name" value="BCAA_transport_permease"/>
</dbReference>
<sequence length="306" mass="32662">MVQVLQTALDALSLGSIFALAALGVGLLFGILRLANIAHGDFITLGAYSLIVPFTSVAASAQLFIGAWPWFFVIPTVGAIVVLVALVTERFVFRPLRNASAPTLMMASFTVSYVLQNAMMLAYGSQARGVDLWYGLTQPIYLGALRVPVIQLITIGVTALLMISLSLFLKYSRFGIQVRAAAEDFRMAQYLGFKANRVIGGAFAISGMLAATVALLYLPQSGTVNYAWGSPLALYAFVAVVVGGMGSLVGAVVGGFLLGIATTLLQVYLPSDLKPFRDAFAFGFVILTLVVRPNGLFPNKNVHKRV</sequence>
<protein>
    <submittedName>
        <fullName evidence="10">Branched-chain amino acid ABC transporter permease</fullName>
    </submittedName>
</protein>
<dbReference type="InterPro" id="IPR001851">
    <property type="entry name" value="ABC_transp_permease"/>
</dbReference>
<evidence type="ECO:0000256" key="4">
    <source>
        <dbReference type="ARBA" id="ARBA00022692"/>
    </source>
</evidence>
<evidence type="ECO:0000256" key="9">
    <source>
        <dbReference type="SAM" id="Phobius"/>
    </source>
</evidence>
<organism evidence="10 11">
    <name type="scientific">Thioclava kandeliae</name>
    <dbReference type="NCBI Taxonomy" id="3070818"/>
    <lineage>
        <taxon>Bacteria</taxon>
        <taxon>Pseudomonadati</taxon>
        <taxon>Pseudomonadota</taxon>
        <taxon>Alphaproteobacteria</taxon>
        <taxon>Rhodobacterales</taxon>
        <taxon>Paracoccaceae</taxon>
        <taxon>Thioclava</taxon>
    </lineage>
</organism>
<name>A0ABV1SE27_9RHOB</name>
<accession>A0ABV1SE27</accession>
<feature type="transmembrane region" description="Helical" evidence="9">
    <location>
        <begin position="198"/>
        <end position="220"/>
    </location>
</feature>
<proteinExistence type="inferred from homology"/>
<evidence type="ECO:0000313" key="10">
    <source>
        <dbReference type="EMBL" id="MER5171154.1"/>
    </source>
</evidence>
<keyword evidence="2" id="KW-0813">Transport</keyword>
<dbReference type="PANTHER" id="PTHR11795">
    <property type="entry name" value="BRANCHED-CHAIN AMINO ACID TRANSPORT SYSTEM PERMEASE PROTEIN LIVH"/>
    <property type="match status" value="1"/>
</dbReference>
<gene>
    <name evidence="10" type="ORF">VSX56_05130</name>
</gene>
<comment type="subcellular location">
    <subcellularLocation>
        <location evidence="1">Cell membrane</location>
        <topology evidence="1">Multi-pass membrane protein</topology>
    </subcellularLocation>
</comment>
<keyword evidence="11" id="KW-1185">Reference proteome</keyword>
<keyword evidence="6 9" id="KW-1133">Transmembrane helix</keyword>
<feature type="transmembrane region" description="Helical" evidence="9">
    <location>
        <begin position="279"/>
        <end position="297"/>
    </location>
</feature>
<dbReference type="Pfam" id="PF02653">
    <property type="entry name" value="BPD_transp_2"/>
    <property type="match status" value="1"/>
</dbReference>
<feature type="transmembrane region" description="Helical" evidence="9">
    <location>
        <begin position="145"/>
        <end position="169"/>
    </location>
</feature>
<feature type="transmembrane region" description="Helical" evidence="9">
    <location>
        <begin position="104"/>
        <end position="125"/>
    </location>
</feature>
<comment type="similarity">
    <text evidence="8">Belongs to the binding-protein-dependent transport system permease family. LivHM subfamily.</text>
</comment>
<evidence type="ECO:0000256" key="2">
    <source>
        <dbReference type="ARBA" id="ARBA00022448"/>
    </source>
</evidence>
<keyword evidence="7 9" id="KW-0472">Membrane</keyword>
<evidence type="ECO:0000313" key="11">
    <source>
        <dbReference type="Proteomes" id="UP001438953"/>
    </source>
</evidence>
<evidence type="ECO:0000256" key="7">
    <source>
        <dbReference type="ARBA" id="ARBA00023136"/>
    </source>
</evidence>
<dbReference type="EMBL" id="JAYWLC010000003">
    <property type="protein sequence ID" value="MER5171154.1"/>
    <property type="molecule type" value="Genomic_DNA"/>
</dbReference>
<dbReference type="CDD" id="cd06582">
    <property type="entry name" value="TM_PBP1_LivH_like"/>
    <property type="match status" value="1"/>
</dbReference>
<reference evidence="10 11" key="1">
    <citation type="submission" date="2024-06" db="EMBL/GenBank/DDBJ databases">
        <title>Thioclava kandeliae sp. nov. from a rhizosphere soil sample of Kandelia candel in a mangrove.</title>
        <authorList>
            <person name="Mu T."/>
        </authorList>
    </citation>
    <scope>NUCLEOTIDE SEQUENCE [LARGE SCALE GENOMIC DNA]</scope>
    <source>
        <strain evidence="10 11">CPCC 100088</strain>
    </source>
</reference>
<keyword evidence="5" id="KW-0029">Amino-acid transport</keyword>
<dbReference type="Proteomes" id="UP001438953">
    <property type="component" value="Unassembled WGS sequence"/>
</dbReference>
<dbReference type="PANTHER" id="PTHR11795:SF445">
    <property type="entry name" value="AMINO ACID ABC TRANSPORTER PERMEASE PROTEIN"/>
    <property type="match status" value="1"/>
</dbReference>
<feature type="transmembrane region" description="Helical" evidence="9">
    <location>
        <begin position="12"/>
        <end position="35"/>
    </location>
</feature>
<keyword evidence="3" id="KW-1003">Cell membrane</keyword>
<evidence type="ECO:0000256" key="6">
    <source>
        <dbReference type="ARBA" id="ARBA00022989"/>
    </source>
</evidence>
<evidence type="ECO:0000256" key="5">
    <source>
        <dbReference type="ARBA" id="ARBA00022970"/>
    </source>
</evidence>
<comment type="caution">
    <text evidence="10">The sequence shown here is derived from an EMBL/GenBank/DDBJ whole genome shotgun (WGS) entry which is preliminary data.</text>
</comment>
<evidence type="ECO:0000256" key="1">
    <source>
        <dbReference type="ARBA" id="ARBA00004651"/>
    </source>
</evidence>
<evidence type="ECO:0000256" key="3">
    <source>
        <dbReference type="ARBA" id="ARBA00022475"/>
    </source>
</evidence>
<dbReference type="RefSeq" id="WP_350935333.1">
    <property type="nucleotide sequence ID" value="NZ_JAYWLC010000003.1"/>
</dbReference>
<feature type="transmembrane region" description="Helical" evidence="9">
    <location>
        <begin position="232"/>
        <end position="258"/>
    </location>
</feature>